<evidence type="ECO:0000256" key="2">
    <source>
        <dbReference type="ARBA" id="ARBA00019577"/>
    </source>
</evidence>
<dbReference type="InterPro" id="IPR009395">
    <property type="entry name" value="BLOC1S1"/>
</dbReference>
<name>A0A814Z327_ADIRI</name>
<accession>A0A814Z327</accession>
<organism evidence="3 4">
    <name type="scientific">Adineta ricciae</name>
    <name type="common">Rotifer</name>
    <dbReference type="NCBI Taxonomy" id="249248"/>
    <lineage>
        <taxon>Eukaryota</taxon>
        <taxon>Metazoa</taxon>
        <taxon>Spiralia</taxon>
        <taxon>Gnathifera</taxon>
        <taxon>Rotifera</taxon>
        <taxon>Eurotatoria</taxon>
        <taxon>Bdelloidea</taxon>
        <taxon>Adinetida</taxon>
        <taxon>Adinetidae</taxon>
        <taxon>Adineta</taxon>
    </lineage>
</organism>
<gene>
    <name evidence="3" type="ORF">EDS130_LOCUS27273</name>
</gene>
<comment type="similarity">
    <text evidence="1">Belongs to the BLOC1S1 family.</text>
</comment>
<evidence type="ECO:0000313" key="4">
    <source>
        <dbReference type="Proteomes" id="UP000663852"/>
    </source>
</evidence>
<dbReference type="EMBL" id="CAJNOJ010000170">
    <property type="protein sequence ID" value="CAF1237501.1"/>
    <property type="molecule type" value="Genomic_DNA"/>
</dbReference>
<dbReference type="PANTHER" id="PTHR13073:SF0">
    <property type="entry name" value="BIOGENESIS OF LYSOSOME-RELATED ORGANELLES COMPLEX 1 SUBUNIT 1"/>
    <property type="match status" value="1"/>
</dbReference>
<comment type="caution">
    <text evidence="3">The sequence shown here is derived from an EMBL/GenBank/DDBJ whole genome shotgun (WGS) entry which is preliminary data.</text>
</comment>
<reference evidence="3" key="1">
    <citation type="submission" date="2021-02" db="EMBL/GenBank/DDBJ databases">
        <authorList>
            <person name="Nowell W R."/>
        </authorList>
    </citation>
    <scope>NUCLEOTIDE SEQUENCE</scope>
</reference>
<proteinExistence type="inferred from homology"/>
<dbReference type="GO" id="GO:0016197">
    <property type="term" value="P:endosomal transport"/>
    <property type="evidence" value="ECO:0007669"/>
    <property type="project" value="TreeGrafter"/>
</dbReference>
<dbReference type="PANTHER" id="PTHR13073">
    <property type="entry name" value="BLOC-1 COMPLEX SUBUNIT 1"/>
    <property type="match status" value="1"/>
</dbReference>
<evidence type="ECO:0000313" key="3">
    <source>
        <dbReference type="EMBL" id="CAF1237501.1"/>
    </source>
</evidence>
<evidence type="ECO:0000256" key="1">
    <source>
        <dbReference type="ARBA" id="ARBA00007133"/>
    </source>
</evidence>
<protein>
    <recommendedName>
        <fullName evidence="2">Biogenesis of lysosome-related organelles complex 1 subunit 1</fullName>
    </recommendedName>
</protein>
<dbReference type="OrthoDB" id="20018at2759"/>
<sequence>MLSHIYRQHQEHVTVLKQKQEIKKRELLFSTDRLTRLVLDELNNDVSECYKNEKRIDQALKQLTTQTNILAKQSQGWITLIGQFTDALKELGDVENYSKIIERECSILTNTLATVHQDMAKNRQTNPTE</sequence>
<dbReference type="AlphaFoldDB" id="A0A814Z327"/>
<dbReference type="Pfam" id="PF06320">
    <property type="entry name" value="GCN5L1"/>
    <property type="match status" value="1"/>
</dbReference>
<dbReference type="GO" id="GO:0031083">
    <property type="term" value="C:BLOC-1 complex"/>
    <property type="evidence" value="ECO:0007669"/>
    <property type="project" value="InterPro"/>
</dbReference>
<dbReference type="Proteomes" id="UP000663852">
    <property type="component" value="Unassembled WGS sequence"/>
</dbReference>